<sequence>MSRGLLVVVASALSGLALLIGLCDRGAGHEGPVSRASLGTGVVAEVAAVPQVAAAQISGTEISGTEAAPGGDVGGLPPAPVCPASHDRAMDSLSSMTALRAPDTDNGDPRLASADPVAVPGLATWPSGSSRTGPPDPGSAVDRVSLCVDRS</sequence>
<keyword evidence="3" id="KW-1185">Reference proteome</keyword>
<organism evidence="2 3">
    <name type="scientific">Pseudonocardia sediminis</name>
    <dbReference type="NCBI Taxonomy" id="1397368"/>
    <lineage>
        <taxon>Bacteria</taxon>
        <taxon>Bacillati</taxon>
        <taxon>Actinomycetota</taxon>
        <taxon>Actinomycetes</taxon>
        <taxon>Pseudonocardiales</taxon>
        <taxon>Pseudonocardiaceae</taxon>
        <taxon>Pseudonocardia</taxon>
    </lineage>
</organism>
<feature type="region of interest" description="Disordered" evidence="1">
    <location>
        <begin position="63"/>
        <end position="151"/>
    </location>
</feature>
<dbReference type="EMBL" id="SHKL01000001">
    <property type="protein sequence ID" value="RZT85603.1"/>
    <property type="molecule type" value="Genomic_DNA"/>
</dbReference>
<evidence type="ECO:0000313" key="2">
    <source>
        <dbReference type="EMBL" id="RZT85603.1"/>
    </source>
</evidence>
<accession>A0A4Q7UZA3</accession>
<evidence type="ECO:0000256" key="1">
    <source>
        <dbReference type="SAM" id="MobiDB-lite"/>
    </source>
</evidence>
<evidence type="ECO:0000313" key="3">
    <source>
        <dbReference type="Proteomes" id="UP000291591"/>
    </source>
</evidence>
<gene>
    <name evidence="2" type="ORF">EV383_2478</name>
</gene>
<dbReference type="AlphaFoldDB" id="A0A4Q7UZA3"/>
<comment type="caution">
    <text evidence="2">The sequence shown here is derived from an EMBL/GenBank/DDBJ whole genome shotgun (WGS) entry which is preliminary data.</text>
</comment>
<reference evidence="2 3" key="1">
    <citation type="submission" date="2019-02" db="EMBL/GenBank/DDBJ databases">
        <title>Sequencing the genomes of 1000 actinobacteria strains.</title>
        <authorList>
            <person name="Klenk H.-P."/>
        </authorList>
    </citation>
    <scope>NUCLEOTIDE SEQUENCE [LARGE SCALE GENOMIC DNA]</scope>
    <source>
        <strain evidence="2 3">DSM 45779</strain>
    </source>
</reference>
<proteinExistence type="predicted"/>
<dbReference type="RefSeq" id="WP_130290034.1">
    <property type="nucleotide sequence ID" value="NZ_SHKL01000001.1"/>
</dbReference>
<protein>
    <submittedName>
        <fullName evidence="2">Uncharacterized protein</fullName>
    </submittedName>
</protein>
<name>A0A4Q7UZA3_PSEST</name>
<dbReference type="Proteomes" id="UP000291591">
    <property type="component" value="Unassembled WGS sequence"/>
</dbReference>